<organism evidence="3 4">
    <name type="scientific">Tumebacillus avium</name>
    <dbReference type="NCBI Taxonomy" id="1903704"/>
    <lineage>
        <taxon>Bacteria</taxon>
        <taxon>Bacillati</taxon>
        <taxon>Bacillota</taxon>
        <taxon>Bacilli</taxon>
        <taxon>Bacillales</taxon>
        <taxon>Alicyclobacillaceae</taxon>
        <taxon>Tumebacillus</taxon>
    </lineage>
</organism>
<feature type="chain" id="PRO_5013390464" description="DUF2334 domain-containing protein" evidence="2">
    <location>
        <begin position="21"/>
        <end position="630"/>
    </location>
</feature>
<dbReference type="Pfam" id="PF13517">
    <property type="entry name" value="FG-GAP_3"/>
    <property type="match status" value="1"/>
</dbReference>
<name>A0A1Y0IKK1_9BACL</name>
<dbReference type="InterPro" id="IPR011330">
    <property type="entry name" value="Glyco_hydro/deAcase_b/a-brl"/>
</dbReference>
<keyword evidence="4" id="KW-1185">Reference proteome</keyword>
<dbReference type="SUPFAM" id="SSF88713">
    <property type="entry name" value="Glycoside hydrolase/deacetylase"/>
    <property type="match status" value="1"/>
</dbReference>
<dbReference type="Gene3D" id="2.130.10.130">
    <property type="entry name" value="Integrin alpha, N-terminal"/>
    <property type="match status" value="2"/>
</dbReference>
<evidence type="ECO:0000256" key="1">
    <source>
        <dbReference type="ARBA" id="ARBA00022729"/>
    </source>
</evidence>
<dbReference type="AlphaFoldDB" id="A0A1Y0IKK1"/>
<reference evidence="4" key="1">
    <citation type="submission" date="2017-05" db="EMBL/GenBank/DDBJ databases">
        <authorList>
            <person name="Sung H."/>
        </authorList>
    </citation>
    <scope>NUCLEOTIDE SEQUENCE [LARGE SCALE GENOMIC DNA]</scope>
    <source>
        <strain evidence="4">AR23208</strain>
    </source>
</reference>
<dbReference type="EMBL" id="CP021434">
    <property type="protein sequence ID" value="ARU59894.1"/>
    <property type="molecule type" value="Genomic_DNA"/>
</dbReference>
<gene>
    <name evidence="3" type="ORF">CBW65_01585</name>
</gene>
<dbReference type="Pfam" id="PF10096">
    <property type="entry name" value="DUF2334"/>
    <property type="match status" value="1"/>
</dbReference>
<proteinExistence type="predicted"/>
<dbReference type="KEGG" id="tum:CBW65_01585"/>
<dbReference type="Gene3D" id="3.20.20.370">
    <property type="entry name" value="Glycoside hydrolase/deacetylase"/>
    <property type="match status" value="1"/>
</dbReference>
<dbReference type="OrthoDB" id="2339428at2"/>
<dbReference type="Proteomes" id="UP000195437">
    <property type="component" value="Chromosome"/>
</dbReference>
<evidence type="ECO:0008006" key="5">
    <source>
        <dbReference type="Google" id="ProtNLM"/>
    </source>
</evidence>
<dbReference type="PANTHER" id="PTHR45460">
    <property type="entry name" value="SIMILAR TO CYSTEINE PROTEINASE"/>
    <property type="match status" value="1"/>
</dbReference>
<dbReference type="GO" id="GO:0005975">
    <property type="term" value="P:carbohydrate metabolic process"/>
    <property type="evidence" value="ECO:0007669"/>
    <property type="project" value="InterPro"/>
</dbReference>
<dbReference type="InterPro" id="IPR013517">
    <property type="entry name" value="FG-GAP"/>
</dbReference>
<evidence type="ECO:0000313" key="4">
    <source>
        <dbReference type="Proteomes" id="UP000195437"/>
    </source>
</evidence>
<sequence>MKKALLAILLAALVALPIQGQSRTNSFPSHDKHQALLRLEDVSPGGKYATLDDLGRLRAVFEYLQAEDVPFHLAVISRSKLWKDGAWVEKGIDDPNPDEHLQKFKELLQKAQQNGAVLGMHGYTHQYGDVKRGDGWHDTGVGYEFAIEDAPETSTVPYAVEKISKSLAAFEKAGLTPAFWESPHYQDTREQEEAFRSFMGVLYQPDYFSLKSFKDQVVYQDENLYGETTLGSVYVPAPLSYVTGPKDVERILEKTEHFQGLGAVFYHSFKEYDALEAVTGTDGKPLIRDGLPVYQYKQGSNTQLQQIVHGMREQGWTWLSLHDVLPFSPAHRIDLPLGTTTEHLLFGDVSGSKQEALVVVDSVGKVSVLQGNFNWPRNRSQSPFATWLQSGLDAEDTPLLADVNGGGVADLIAYHPESGEVNVYLSNTLGFDAGKSYGTVRSGLKKIAADDLNGDGLADLLLQDEQTITAAFQDQQKFQPHGTDTLYLQHDDAQMLTGDVNGDKRPELILYSPSDRQLDVYAITADGGFKHLKAFEVPQPKRDGQAVLGDTNGDGLQDVVINDGSHGIWEIWQGDAKALLKPHDNLYGPWARGERTAFSADLDGNGKADIASFDSEQGVLDISLSFRRAK</sequence>
<dbReference type="RefSeq" id="WP_087455281.1">
    <property type="nucleotide sequence ID" value="NZ_CP021434.1"/>
</dbReference>
<accession>A0A1Y0IKK1</accession>
<evidence type="ECO:0000313" key="3">
    <source>
        <dbReference type="EMBL" id="ARU59894.1"/>
    </source>
</evidence>
<evidence type="ECO:0000256" key="2">
    <source>
        <dbReference type="SAM" id="SignalP"/>
    </source>
</evidence>
<dbReference type="InterPro" id="IPR018763">
    <property type="entry name" value="DUF2334"/>
</dbReference>
<dbReference type="SUPFAM" id="SSF69318">
    <property type="entry name" value="Integrin alpha N-terminal domain"/>
    <property type="match status" value="1"/>
</dbReference>
<protein>
    <recommendedName>
        <fullName evidence="5">DUF2334 domain-containing protein</fullName>
    </recommendedName>
</protein>
<feature type="signal peptide" evidence="2">
    <location>
        <begin position="1"/>
        <end position="20"/>
    </location>
</feature>
<dbReference type="InterPro" id="IPR028994">
    <property type="entry name" value="Integrin_alpha_N"/>
</dbReference>
<keyword evidence="1 2" id="KW-0732">Signal</keyword>
<dbReference type="PANTHER" id="PTHR45460:SF2">
    <property type="entry name" value="ALPHA 1,3 GLUCANASE, GH71 FAMILY (EUROFUNG)"/>
    <property type="match status" value="1"/>
</dbReference>